<keyword evidence="4 5" id="KW-0002">3D-structure</keyword>
<evidence type="ECO:0000313" key="3">
    <source>
        <dbReference type="Proteomes" id="UP000009168"/>
    </source>
</evidence>
<keyword evidence="1" id="KW-0472">Membrane</keyword>
<sequence>MLDDTKYIQMAQKFPRNVSVQLNKKLFVTRTWFRNYYFVGVFGIFAYFIYNQPKIFAPFSGYPTTVAYKAQPDFLNDQVIFYSQQRQNTLKNF</sequence>
<accession>Q24CW6</accession>
<organism evidence="2 3">
    <name type="scientific">Tetrahymena thermophila (strain SB210)</name>
    <dbReference type="NCBI Taxonomy" id="312017"/>
    <lineage>
        <taxon>Eukaryota</taxon>
        <taxon>Sar</taxon>
        <taxon>Alveolata</taxon>
        <taxon>Ciliophora</taxon>
        <taxon>Intramacronucleata</taxon>
        <taxon>Oligohymenophorea</taxon>
        <taxon>Hymenostomatida</taxon>
        <taxon>Tetrahymenina</taxon>
        <taxon>Tetrahymenidae</taxon>
        <taxon>Tetrahymena</taxon>
    </lineage>
</organism>
<feature type="transmembrane region" description="Helical" evidence="1">
    <location>
        <begin position="32"/>
        <end position="50"/>
    </location>
</feature>
<dbReference type="PDB" id="8GYM">
    <property type="method" value="EM"/>
    <property type="resolution" value="2.96 A"/>
    <property type="chains" value="2K/2k=1-93"/>
</dbReference>
<dbReference type="EMDB" id="EMD-15866"/>
<dbReference type="EMBL" id="GG662338">
    <property type="protein sequence ID" value="EAS05642.1"/>
    <property type="molecule type" value="Genomic_DNA"/>
</dbReference>
<keyword evidence="1" id="KW-1133">Transmembrane helix</keyword>
<evidence type="ECO:0007829" key="7">
    <source>
        <dbReference type="PDB" id="8GZU"/>
    </source>
</evidence>
<reference evidence="3" key="1">
    <citation type="journal article" date="2006" name="PLoS Biol.">
        <title>Macronuclear genome sequence of the ciliate Tetrahymena thermophila, a model eukaryote.</title>
        <authorList>
            <person name="Eisen J.A."/>
            <person name="Coyne R.S."/>
            <person name="Wu M."/>
            <person name="Wu D."/>
            <person name="Thiagarajan M."/>
            <person name="Wortman J.R."/>
            <person name="Badger J.H."/>
            <person name="Ren Q."/>
            <person name="Amedeo P."/>
            <person name="Jones K.M."/>
            <person name="Tallon L.J."/>
            <person name="Delcher A.L."/>
            <person name="Salzberg S.L."/>
            <person name="Silva J.C."/>
            <person name="Haas B.J."/>
            <person name="Majoros W.H."/>
            <person name="Farzad M."/>
            <person name="Carlton J.M."/>
            <person name="Smith R.K. Jr."/>
            <person name="Garg J."/>
            <person name="Pearlman R.E."/>
            <person name="Karrer K.M."/>
            <person name="Sun L."/>
            <person name="Manning G."/>
            <person name="Elde N.C."/>
            <person name="Turkewitz A.P."/>
            <person name="Asai D.J."/>
            <person name="Wilkes D.E."/>
            <person name="Wang Y."/>
            <person name="Cai H."/>
            <person name="Collins K."/>
            <person name="Stewart B.A."/>
            <person name="Lee S.R."/>
            <person name="Wilamowska K."/>
            <person name="Weinberg Z."/>
            <person name="Ruzzo W.L."/>
            <person name="Wloga D."/>
            <person name="Gaertig J."/>
            <person name="Frankel J."/>
            <person name="Tsao C.-C."/>
            <person name="Gorovsky M.A."/>
            <person name="Keeling P.J."/>
            <person name="Waller R.F."/>
            <person name="Patron N.J."/>
            <person name="Cherry J.M."/>
            <person name="Stover N.A."/>
            <person name="Krieger C.J."/>
            <person name="del Toro C."/>
            <person name="Ryder H.F."/>
            <person name="Williamson S.C."/>
            <person name="Barbeau R.A."/>
            <person name="Hamilton E.P."/>
            <person name="Orias E."/>
        </authorList>
    </citation>
    <scope>NUCLEOTIDE SEQUENCE [LARGE SCALE GENOMIC DNA]</scope>
    <source>
        <strain evidence="3">SB210</strain>
    </source>
</reference>
<dbReference type="PDB" id="8B6G">
    <property type="method" value="EM"/>
    <property type="resolution" value="3.00 A"/>
    <property type="chains" value="CK=1-93"/>
</dbReference>
<dbReference type="RefSeq" id="XP_001025887.1">
    <property type="nucleotide sequence ID" value="XM_001025887.1"/>
</dbReference>
<dbReference type="EMDB" id="EMD-16184"/>
<keyword evidence="3" id="KW-1185">Reference proteome</keyword>
<dbReference type="HOGENOM" id="CLU_2404377_0_0_1"/>
<protein>
    <submittedName>
        <fullName evidence="2">Transmembrane protein, putative</fullName>
    </submittedName>
</protein>
<evidence type="ECO:0007829" key="6">
    <source>
        <dbReference type="PDB" id="8GYM"/>
    </source>
</evidence>
<gene>
    <name evidence="2" type="ORF">TTHERM_00713350</name>
</gene>
<dbReference type="Proteomes" id="UP000009168">
    <property type="component" value="Unassembled WGS sequence"/>
</dbReference>
<evidence type="ECO:0007829" key="4">
    <source>
        <dbReference type="PDB" id="8B6G"/>
    </source>
</evidence>
<dbReference type="PDB" id="8GZU">
    <property type="method" value="EM"/>
    <property type="resolution" value="4.18 A"/>
    <property type="chains" value="2K/2k=1-93"/>
</dbReference>
<dbReference type="KEGG" id="tet:TTHERM_00713350"/>
<dbReference type="AlphaFoldDB" id="Q24CW6"/>
<dbReference type="eggNOG" id="ENOG502R2V1">
    <property type="taxonomic scope" value="Eukaryota"/>
</dbReference>
<proteinExistence type="evidence at protein level"/>
<dbReference type="InParanoid" id="Q24CW6"/>
<dbReference type="EMDB" id="EMD-34373"/>
<dbReference type="OrthoDB" id="10366368at2759"/>
<dbReference type="PDB" id="8BQS">
    <property type="method" value="EM"/>
    <property type="resolution" value="2.90 A"/>
    <property type="chains" value="CK=1-93"/>
</dbReference>
<name>Q24CW6_TETTS</name>
<evidence type="ECO:0000313" key="2">
    <source>
        <dbReference type="EMBL" id="EAS05642.1"/>
    </source>
</evidence>
<dbReference type="SMR" id="Q24CW6"/>
<evidence type="ECO:0000256" key="1">
    <source>
        <dbReference type="SAM" id="Phobius"/>
    </source>
</evidence>
<dbReference type="GeneID" id="7837468"/>
<dbReference type="EMDB" id="EMD-34403"/>
<reference evidence="6 7" key="2">
    <citation type="journal article" date="2023" name="Nat. Commun.">
        <title>Structures of Tetrahymena thermophila respiratory megacomplexes on the tubular mitochondrial cristae.</title>
        <authorList>
            <person name="Han F."/>
            <person name="Hu Y."/>
            <person name="Wu M."/>
            <person name="He Z."/>
            <person name="Tian H."/>
            <person name="Zhou L."/>
        </authorList>
    </citation>
    <scope>STRUCTURE BY ELECTRON MICROSCOPY (2.96 ANGSTROMS)</scope>
</reference>
<reference evidence="4 5" key="3">
    <citation type="journal article" date="2023" name="Nature">
        <title>Structural basis of mitochondrial membrane bending by the I-II-III&lt;sub&gt;2&lt;/sub&gt;-IV&lt;sub&gt;2&lt;/sub&gt; supercomplex.</title>
        <authorList>
            <person name="Muhleip A."/>
            <person name="Flygaard R.K."/>
            <person name="Baradaran R."/>
            <person name="Haapanen O."/>
            <person name="Gruhl T."/>
            <person name="Tobiasson V."/>
            <person name="Marechal A."/>
            <person name="Sharma V."/>
            <person name="Amunts A."/>
        </authorList>
    </citation>
    <scope>STRUCTURE BY ELECTRON MICROSCOPY (3.00 ANGSTROMS)</scope>
</reference>
<keyword evidence="1 2" id="KW-0812">Transmembrane</keyword>
<evidence type="ECO:0007829" key="5">
    <source>
        <dbReference type="PDB" id="8BQS"/>
    </source>
</evidence>